<feature type="domain" description="ABC transporter" evidence="5">
    <location>
        <begin position="1"/>
        <end position="243"/>
    </location>
</feature>
<feature type="domain" description="ABC transporter" evidence="5">
    <location>
        <begin position="256"/>
        <end position="497"/>
    </location>
</feature>
<dbReference type="SMART" id="SM00382">
    <property type="entry name" value="AAA"/>
    <property type="match status" value="2"/>
</dbReference>
<evidence type="ECO:0000313" key="6">
    <source>
        <dbReference type="EMBL" id="SIR78027.1"/>
    </source>
</evidence>
<keyword evidence="7" id="KW-1185">Reference proteome</keyword>
<dbReference type="PANTHER" id="PTHR43790">
    <property type="entry name" value="CARBOHYDRATE TRANSPORT ATP-BINDING PROTEIN MG119-RELATED"/>
    <property type="match status" value="1"/>
</dbReference>
<evidence type="ECO:0000259" key="5">
    <source>
        <dbReference type="PROSITE" id="PS50893"/>
    </source>
</evidence>
<dbReference type="PROSITE" id="PS00211">
    <property type="entry name" value="ABC_TRANSPORTER_1"/>
    <property type="match status" value="1"/>
</dbReference>
<dbReference type="GeneID" id="97493708"/>
<keyword evidence="1" id="KW-0813">Transport</keyword>
<dbReference type="InterPro" id="IPR027417">
    <property type="entry name" value="P-loop_NTPase"/>
</dbReference>
<reference evidence="7" key="1">
    <citation type="submission" date="2017-01" db="EMBL/GenBank/DDBJ databases">
        <authorList>
            <person name="Varghese N."/>
            <person name="Submissions S."/>
        </authorList>
    </citation>
    <scope>NUCLEOTIDE SEQUENCE [LARGE SCALE GENOMIC DNA]</scope>
    <source>
        <strain evidence="7">ATCC 12950</strain>
    </source>
</reference>
<name>A0A1N7DQB3_9ACTN</name>
<organism evidence="6 7">
    <name type="scientific">Microbispora rosea</name>
    <dbReference type="NCBI Taxonomy" id="58117"/>
    <lineage>
        <taxon>Bacteria</taxon>
        <taxon>Bacillati</taxon>
        <taxon>Actinomycetota</taxon>
        <taxon>Actinomycetes</taxon>
        <taxon>Streptosporangiales</taxon>
        <taxon>Streptosporangiaceae</taxon>
        <taxon>Microbispora</taxon>
    </lineage>
</organism>
<proteinExistence type="predicted"/>
<dbReference type="GO" id="GO:0005524">
    <property type="term" value="F:ATP binding"/>
    <property type="evidence" value="ECO:0007669"/>
    <property type="project" value="UniProtKB-KW"/>
</dbReference>
<accession>A0A1N7DQB3</accession>
<dbReference type="PROSITE" id="PS50893">
    <property type="entry name" value="ABC_TRANSPORTER_2"/>
    <property type="match status" value="2"/>
</dbReference>
<keyword evidence="4 6" id="KW-0067">ATP-binding</keyword>
<dbReference type="EMBL" id="FTNI01000015">
    <property type="protein sequence ID" value="SIR78027.1"/>
    <property type="molecule type" value="Genomic_DNA"/>
</dbReference>
<dbReference type="InterPro" id="IPR003439">
    <property type="entry name" value="ABC_transporter-like_ATP-bd"/>
</dbReference>
<dbReference type="AlphaFoldDB" id="A0A1N7DQB3"/>
<evidence type="ECO:0000313" key="7">
    <source>
        <dbReference type="Proteomes" id="UP000186096"/>
    </source>
</evidence>
<dbReference type="Gene3D" id="3.40.50.300">
    <property type="entry name" value="P-loop containing nucleotide triphosphate hydrolases"/>
    <property type="match status" value="2"/>
</dbReference>
<dbReference type="InterPro" id="IPR003593">
    <property type="entry name" value="AAA+_ATPase"/>
</dbReference>
<dbReference type="STRING" id="58117.SAMN05421833_11591"/>
<dbReference type="InterPro" id="IPR017871">
    <property type="entry name" value="ABC_transporter-like_CS"/>
</dbReference>
<keyword evidence="3" id="KW-0547">Nucleotide-binding</keyword>
<dbReference type="Pfam" id="PF00005">
    <property type="entry name" value="ABC_tran"/>
    <property type="match status" value="2"/>
</dbReference>
<sequence>MSNTDVVAEVRAGTKRYPGVTALSDVDFAVRRGEVRALLGKNGAGKSTLIKVLSGAEHLDSGEALVRGKPLAGLGTRDVAALGVATVYQELSLVPEMTVAENLFLGAWPRSRGALDLRRMRAEAKEAMARIGVDIDVDSPVGSLGSAGQQLVEIARAVAQRPTLLILDEPTSSLAAAEVRQVIDVVRTVAEQGVAVIYVSHRMDEIRQVADTATVVRDGRIVETLPVRTASTHEIVAMMLGTAPEAVAARTRRPSAEPPVLSARGLVSDRLNGLDIDVRPGEILGIAGVLGSGRTETLRALVGLDRPASGEIRLRGEAVRPGAFAAMLARGLGMTPENRRREGIVPLMGVDENIVISDLRRVSRSGVLDRRAIRQAARALIDRLAIKTARPGTPIGTLSGGNQQKAVLARWLHAGSDVLLLDEPTRGVDVEAKRQIYDQMRLLADDGRAVVFVSSEVEELADVCDRIVVLRGGRAVAELSGDEIELNRVMALAIAEE</sequence>
<evidence type="ECO:0000256" key="2">
    <source>
        <dbReference type="ARBA" id="ARBA00022737"/>
    </source>
</evidence>
<dbReference type="PANTHER" id="PTHR43790:SF9">
    <property type="entry name" value="GALACTOFURANOSE TRANSPORTER ATP-BINDING PROTEIN YTFR"/>
    <property type="match status" value="1"/>
</dbReference>
<dbReference type="CDD" id="cd03216">
    <property type="entry name" value="ABC_Carb_Monos_I"/>
    <property type="match status" value="1"/>
</dbReference>
<evidence type="ECO:0000256" key="3">
    <source>
        <dbReference type="ARBA" id="ARBA00022741"/>
    </source>
</evidence>
<dbReference type="CDD" id="cd03215">
    <property type="entry name" value="ABC_Carb_Monos_II"/>
    <property type="match status" value="1"/>
</dbReference>
<dbReference type="GO" id="GO:0016887">
    <property type="term" value="F:ATP hydrolysis activity"/>
    <property type="evidence" value="ECO:0007669"/>
    <property type="project" value="InterPro"/>
</dbReference>
<dbReference type="OrthoDB" id="4326612at2"/>
<dbReference type="InterPro" id="IPR050107">
    <property type="entry name" value="ABC_carbohydrate_import_ATPase"/>
</dbReference>
<evidence type="ECO:0000256" key="1">
    <source>
        <dbReference type="ARBA" id="ARBA00022448"/>
    </source>
</evidence>
<protein>
    <submittedName>
        <fullName evidence="6">Monosaccharide ABC transporter ATP-binding protein, CUT2 family</fullName>
    </submittedName>
</protein>
<dbReference type="Proteomes" id="UP000186096">
    <property type="component" value="Unassembled WGS sequence"/>
</dbReference>
<evidence type="ECO:0000256" key="4">
    <source>
        <dbReference type="ARBA" id="ARBA00022840"/>
    </source>
</evidence>
<dbReference type="SUPFAM" id="SSF52540">
    <property type="entry name" value="P-loop containing nucleoside triphosphate hydrolases"/>
    <property type="match status" value="2"/>
</dbReference>
<dbReference type="RefSeq" id="WP_076437136.1">
    <property type="nucleotide sequence ID" value="NZ_CP192071.1"/>
</dbReference>
<keyword evidence="2" id="KW-0677">Repeat</keyword>
<gene>
    <name evidence="6" type="ORF">SAMN05421833_11591</name>
</gene>